<evidence type="ECO:0000256" key="2">
    <source>
        <dbReference type="ARBA" id="ARBA00013064"/>
    </source>
</evidence>
<dbReference type="Pfam" id="PF01451">
    <property type="entry name" value="LMWPc"/>
    <property type="match status" value="1"/>
</dbReference>
<accession>A0ABN0WMI1</accession>
<evidence type="ECO:0000256" key="5">
    <source>
        <dbReference type="ARBA" id="ARBA00051722"/>
    </source>
</evidence>
<reference evidence="7 8" key="1">
    <citation type="journal article" date="2019" name="Int. J. Syst. Evol. Microbiol.">
        <title>The Global Catalogue of Microorganisms (GCM) 10K type strain sequencing project: providing services to taxonomists for standard genome sequencing and annotation.</title>
        <authorList>
            <consortium name="The Broad Institute Genomics Platform"/>
            <consortium name="The Broad Institute Genome Sequencing Center for Infectious Disease"/>
            <person name="Wu L."/>
            <person name="Ma J."/>
        </authorList>
    </citation>
    <scope>NUCLEOTIDE SEQUENCE [LARGE SCALE GENOMIC DNA]</scope>
    <source>
        <strain evidence="7 8">JCM 9731</strain>
    </source>
</reference>
<dbReference type="PRINTS" id="PR00719">
    <property type="entry name" value="LMWPTPASE"/>
</dbReference>
<comment type="catalytic activity">
    <reaction evidence="5">
        <text>O-phospho-L-tyrosyl-[protein] + H2O = L-tyrosyl-[protein] + phosphate</text>
        <dbReference type="Rhea" id="RHEA:10684"/>
        <dbReference type="Rhea" id="RHEA-COMP:10136"/>
        <dbReference type="Rhea" id="RHEA-COMP:20101"/>
        <dbReference type="ChEBI" id="CHEBI:15377"/>
        <dbReference type="ChEBI" id="CHEBI:43474"/>
        <dbReference type="ChEBI" id="CHEBI:46858"/>
        <dbReference type="ChEBI" id="CHEBI:61978"/>
        <dbReference type="EC" id="3.1.3.48"/>
    </reaction>
</comment>
<keyword evidence="3" id="KW-0378">Hydrolase</keyword>
<comment type="similarity">
    <text evidence="1">Belongs to the low molecular weight phosphotyrosine protein phosphatase family.</text>
</comment>
<evidence type="ECO:0000313" key="7">
    <source>
        <dbReference type="EMBL" id="GAA0341986.1"/>
    </source>
</evidence>
<evidence type="ECO:0000313" key="8">
    <source>
        <dbReference type="Proteomes" id="UP001500782"/>
    </source>
</evidence>
<dbReference type="InterPro" id="IPR050438">
    <property type="entry name" value="LMW_PTPase"/>
</dbReference>
<keyword evidence="8" id="KW-1185">Reference proteome</keyword>
<proteinExistence type="inferred from homology"/>
<organism evidence="7 8">
    <name type="scientific">Bacillus carboniphilus</name>
    <dbReference type="NCBI Taxonomy" id="86663"/>
    <lineage>
        <taxon>Bacteria</taxon>
        <taxon>Bacillati</taxon>
        <taxon>Bacillota</taxon>
        <taxon>Bacilli</taxon>
        <taxon>Bacillales</taxon>
        <taxon>Bacillaceae</taxon>
        <taxon>Bacillus</taxon>
    </lineage>
</organism>
<dbReference type="Proteomes" id="UP001500782">
    <property type="component" value="Unassembled WGS sequence"/>
</dbReference>
<gene>
    <name evidence="7" type="ORF">GCM10008967_35470</name>
</gene>
<name>A0ABN0WMI1_9BACI</name>
<dbReference type="EC" id="3.1.3.48" evidence="2"/>
<evidence type="ECO:0000259" key="6">
    <source>
        <dbReference type="SMART" id="SM00226"/>
    </source>
</evidence>
<dbReference type="SMART" id="SM00226">
    <property type="entry name" value="LMWPc"/>
    <property type="match status" value="1"/>
</dbReference>
<evidence type="ECO:0000256" key="4">
    <source>
        <dbReference type="ARBA" id="ARBA00022912"/>
    </source>
</evidence>
<dbReference type="Gene3D" id="3.40.50.2300">
    <property type="match status" value="1"/>
</dbReference>
<evidence type="ECO:0000256" key="3">
    <source>
        <dbReference type="ARBA" id="ARBA00022801"/>
    </source>
</evidence>
<dbReference type="CDD" id="cd16343">
    <property type="entry name" value="LMWPTP"/>
    <property type="match status" value="1"/>
</dbReference>
<dbReference type="InterPro" id="IPR017867">
    <property type="entry name" value="Tyr_phospatase_low_mol_wt"/>
</dbReference>
<sequence length="156" mass="17876">MIRVLFVCLGNICRSPLAEAVFRHKINQKNLSSTIEVDSAGTGNWHVGHPPHNGTQKILRQNQIPFDGIIARQVTETDLHDFQYIIAMDTSNVENLKKLSKDFPNSKVFRLLEFADQQNALDVPDPYFTGNFEEVYQMVNESCTKLLEYIINKHEL</sequence>
<protein>
    <recommendedName>
        <fullName evidence="2">protein-tyrosine-phosphatase</fullName>
        <ecNumber evidence="2">3.1.3.48</ecNumber>
    </recommendedName>
</protein>
<dbReference type="PANTHER" id="PTHR11717:SF7">
    <property type="entry name" value="LOW MOLECULAR WEIGHT PHOSPHOTYROSINE PROTEIN PHOSPHATASE"/>
    <property type="match status" value="1"/>
</dbReference>
<dbReference type="PANTHER" id="PTHR11717">
    <property type="entry name" value="LOW MOLECULAR WEIGHT PROTEIN TYROSINE PHOSPHATASE"/>
    <property type="match status" value="1"/>
</dbReference>
<comment type="caution">
    <text evidence="7">The sequence shown here is derived from an EMBL/GenBank/DDBJ whole genome shotgun (WGS) entry which is preliminary data.</text>
</comment>
<keyword evidence="4" id="KW-0904">Protein phosphatase</keyword>
<dbReference type="EMBL" id="BAAADJ010000060">
    <property type="protein sequence ID" value="GAA0341986.1"/>
    <property type="molecule type" value="Genomic_DNA"/>
</dbReference>
<dbReference type="InterPro" id="IPR023485">
    <property type="entry name" value="Ptyr_pPase"/>
</dbReference>
<evidence type="ECO:0000256" key="1">
    <source>
        <dbReference type="ARBA" id="ARBA00011063"/>
    </source>
</evidence>
<dbReference type="RefSeq" id="WP_343802032.1">
    <property type="nucleotide sequence ID" value="NZ_BAAADJ010000060.1"/>
</dbReference>
<dbReference type="InterPro" id="IPR036196">
    <property type="entry name" value="Ptyr_pPase_sf"/>
</dbReference>
<feature type="domain" description="Phosphotyrosine protein phosphatase I" evidence="6">
    <location>
        <begin position="2"/>
        <end position="149"/>
    </location>
</feature>
<dbReference type="SUPFAM" id="SSF52788">
    <property type="entry name" value="Phosphotyrosine protein phosphatases I"/>
    <property type="match status" value="1"/>
</dbReference>